<proteinExistence type="predicted"/>
<evidence type="ECO:0000313" key="2">
    <source>
        <dbReference type="Proteomes" id="UP000761264"/>
    </source>
</evidence>
<dbReference type="Proteomes" id="UP000761264">
    <property type="component" value="Unassembled WGS sequence"/>
</dbReference>
<dbReference type="EMBL" id="JAAQPH010000010">
    <property type="protein sequence ID" value="NIA69832.1"/>
    <property type="molecule type" value="Genomic_DNA"/>
</dbReference>
<evidence type="ECO:0000313" key="1">
    <source>
        <dbReference type="EMBL" id="NIA69832.1"/>
    </source>
</evidence>
<protein>
    <submittedName>
        <fullName evidence="1">PAS domain-containing protein</fullName>
    </submittedName>
</protein>
<dbReference type="AlphaFoldDB" id="A0A967EYL6"/>
<organism evidence="1 2">
    <name type="scientific">Pelagibius litoralis</name>
    <dbReference type="NCBI Taxonomy" id="374515"/>
    <lineage>
        <taxon>Bacteria</taxon>
        <taxon>Pseudomonadati</taxon>
        <taxon>Pseudomonadota</taxon>
        <taxon>Alphaproteobacteria</taxon>
        <taxon>Rhodospirillales</taxon>
        <taxon>Rhodovibrionaceae</taxon>
        <taxon>Pelagibius</taxon>
    </lineage>
</organism>
<name>A0A967EYL6_9PROT</name>
<dbReference type="Pfam" id="PF07310">
    <property type="entry name" value="PAS_5"/>
    <property type="match status" value="1"/>
</dbReference>
<reference evidence="1" key="1">
    <citation type="submission" date="2020-03" db="EMBL/GenBank/DDBJ databases">
        <title>Genome of Pelagibius litoralis DSM 21314T.</title>
        <authorList>
            <person name="Wang G."/>
        </authorList>
    </citation>
    <scope>NUCLEOTIDE SEQUENCE</scope>
    <source>
        <strain evidence="1">DSM 21314</strain>
    </source>
</reference>
<comment type="caution">
    <text evidence="1">The sequence shown here is derived from an EMBL/GenBank/DDBJ whole genome shotgun (WGS) entry which is preliminary data.</text>
</comment>
<dbReference type="RefSeq" id="WP_167225812.1">
    <property type="nucleotide sequence ID" value="NZ_JAAQPH010000010.1"/>
</dbReference>
<accession>A0A967EYL6</accession>
<gene>
    <name evidence="1" type="ORF">HBA54_14605</name>
</gene>
<dbReference type="InterPro" id="IPR009922">
    <property type="entry name" value="DUF1457"/>
</dbReference>
<keyword evidence="2" id="KW-1185">Reference proteome</keyword>
<sequence length="171" mass="19349">MQFLNQLGEPLLVELYQYWLARCDGRRAPARADIDPIDIPKLLPYVTLTEVLGDGARFRYRLAGTKVEERFGCSLTNCFVEDLMQGAYLTYVQDLYKKLLASFAPLYSESSFGLDRTPTFRAKRLMLPLSDNQQSANMVLSGMLYVPADPNDRSTVLRSLDRFNPPGRGAL</sequence>